<evidence type="ECO:0000313" key="4">
    <source>
        <dbReference type="Proteomes" id="UP000297716"/>
    </source>
</evidence>
<name>A0A4Z0YV24_9PEZI</name>
<reference evidence="3 4" key="1">
    <citation type="submission" date="2019-03" db="EMBL/GenBank/DDBJ databases">
        <title>Draft genome sequence of Xylaria hypoxylon DSM 108379, a ubiquitous saprotrophic-parasitic fungi on hardwood.</title>
        <authorList>
            <person name="Buettner E."/>
            <person name="Leonhardt S."/>
            <person name="Gebauer A.M."/>
            <person name="Liers C."/>
            <person name="Hofrichter M."/>
            <person name="Kellner H."/>
        </authorList>
    </citation>
    <scope>NUCLEOTIDE SEQUENCE [LARGE SCALE GENOMIC DNA]</scope>
    <source>
        <strain evidence="3 4">DSM 108379</strain>
    </source>
</reference>
<gene>
    <name evidence="3" type="ORF">E0Z10_g853</name>
</gene>
<dbReference type="Proteomes" id="UP000297716">
    <property type="component" value="Unassembled WGS sequence"/>
</dbReference>
<feature type="coiled-coil region" evidence="1">
    <location>
        <begin position="83"/>
        <end position="120"/>
    </location>
</feature>
<organism evidence="3 4">
    <name type="scientific">Xylaria hypoxylon</name>
    <dbReference type="NCBI Taxonomy" id="37992"/>
    <lineage>
        <taxon>Eukaryota</taxon>
        <taxon>Fungi</taxon>
        <taxon>Dikarya</taxon>
        <taxon>Ascomycota</taxon>
        <taxon>Pezizomycotina</taxon>
        <taxon>Sordariomycetes</taxon>
        <taxon>Xylariomycetidae</taxon>
        <taxon>Xylariales</taxon>
        <taxon>Xylariaceae</taxon>
        <taxon>Xylaria</taxon>
    </lineage>
</organism>
<evidence type="ECO:0000256" key="1">
    <source>
        <dbReference type="SAM" id="Coils"/>
    </source>
</evidence>
<evidence type="ECO:0000256" key="2">
    <source>
        <dbReference type="SAM" id="MobiDB-lite"/>
    </source>
</evidence>
<evidence type="ECO:0000313" key="3">
    <source>
        <dbReference type="EMBL" id="TGJ87934.1"/>
    </source>
</evidence>
<dbReference type="OrthoDB" id="4743266at2759"/>
<feature type="compositionally biased region" description="Polar residues" evidence="2">
    <location>
        <begin position="42"/>
        <end position="54"/>
    </location>
</feature>
<accession>A0A4Z0YV24</accession>
<proteinExistence type="predicted"/>
<feature type="region of interest" description="Disordered" evidence="2">
    <location>
        <begin position="42"/>
        <end position="68"/>
    </location>
</feature>
<dbReference type="AlphaFoldDB" id="A0A4Z0YV24"/>
<sequence length="397" mass="45040">MANESDAMVIDREVGNLQNQVDQTDKLLHEMSSDLKDIKMQLSRTAQTTSDSSNLPPPIPPKRPNVSETYHGNIEKKAKGPLEMELEDARKRLEEELRKVATLQNQITEKDHQIANYKKMIVRSGRREDGPNDAQIIALLVKLKSDIVSFCMKCLPAGIRVSRIEGASPEIGDLFMRAEVANQLYLGFFSHTVTPFGHLDAMNDYVFRNRQGDVLSPYQRVEKRFMSAKRDGTMTATAEDEVKDWRIMTVNLARKASKEVEKYSILQAEDMWKYVLHQHSAHFASGKKRIPVNQTPEELIELCKTAYDIALLFRSSRIEYRWMQMATGADVPDYGAEVLGTMGVSQLEPHRVERIIFGEVIRGNRNTGKLEDGSMQLLKASVVIGFPERKTKSHMGN</sequence>
<keyword evidence="1" id="KW-0175">Coiled coil</keyword>
<dbReference type="EMBL" id="SKBN01000008">
    <property type="protein sequence ID" value="TGJ87934.1"/>
    <property type="molecule type" value="Genomic_DNA"/>
</dbReference>
<protein>
    <submittedName>
        <fullName evidence="3">Uncharacterized protein</fullName>
    </submittedName>
</protein>
<keyword evidence="4" id="KW-1185">Reference proteome</keyword>
<comment type="caution">
    <text evidence="3">The sequence shown here is derived from an EMBL/GenBank/DDBJ whole genome shotgun (WGS) entry which is preliminary data.</text>
</comment>